<dbReference type="EMBL" id="JAKLWS010000034">
    <property type="protein sequence ID" value="MCG2590487.1"/>
    <property type="molecule type" value="Genomic_DNA"/>
</dbReference>
<evidence type="ECO:0000256" key="2">
    <source>
        <dbReference type="SAM" id="SignalP"/>
    </source>
</evidence>
<feature type="signal peptide" evidence="2">
    <location>
        <begin position="1"/>
        <end position="21"/>
    </location>
</feature>
<accession>A0ABS9KI08</accession>
<dbReference type="Pfam" id="PF14121">
    <property type="entry name" value="Porin_10"/>
    <property type="match status" value="1"/>
</dbReference>
<dbReference type="Proteomes" id="UP001165366">
    <property type="component" value="Unassembled WGS sequence"/>
</dbReference>
<reference evidence="3" key="1">
    <citation type="submission" date="2022-01" db="EMBL/GenBank/DDBJ databases">
        <authorList>
            <person name="Wang Y."/>
        </authorList>
    </citation>
    <scope>NUCLEOTIDE SEQUENCE</scope>
    <source>
        <strain evidence="3">WB101</strain>
    </source>
</reference>
<evidence type="ECO:0000313" key="3">
    <source>
        <dbReference type="EMBL" id="MCG2590487.1"/>
    </source>
</evidence>
<protein>
    <submittedName>
        <fullName evidence="3">Porin</fullName>
    </submittedName>
</protein>
<dbReference type="RefSeq" id="WP_237855899.1">
    <property type="nucleotide sequence ID" value="NZ_JAKLWS010000034.1"/>
</dbReference>
<sequence>MLLSSIIALVFSLLQVAPSQSQQDTLSAAPVDTMTTVPQDTLSSAPQDTSLTAPRDSLSTTPRDTLSSGIQDTLSTAQQDSLSQSLQEQEAEEQIPDTVYVWDQKFPESFDMSETDSTLRWVNLLNLFDKFHKEKGAVTSRMGTVGRMDGILLHAYSTRHMNLEMEGLNYNDPLTGNVNWNRLPIHKIAGFYEADYGASYRSRIRLREHYLIQPRTYLNFDESDFDYRSLEFSYTQNFLKTTNLELSFWDRRDGGGYRSQAVRGQQVTARVYHQLNHRWLLKAGFINNGLDLGESFGYQLNDPALFSFNTFVASPVEPNASSEYGAKDLYVQIHHRADTVSSVSTKMGIHYQVDKRSLKYSADTLSTNFRRLEMFARHRVSISSAEVIGTGRLSLMSEQEKSNLTESSWLGGEMNVDASQKIGTLFELNGHGSFKTWNDGRSTSELSGRLIFRPIQGFRLSGFGGAISRAPDIQAAYWESDEFFGSSDLSNEDSQFIGLQAEIDFWRDLTFGVRGDIRNTTNAVFLQEGQFQNIDPYTLTSGTAWFSLDSRIFEGQISGTLKTYSSDSFNPVNSTLANSGERIWLKSHFYWKNYLFDRATFVKAGFSGVFSPNPFRTAEFIAPLNRWQHGTNEFINPSYYRVDVDLSARVRWFMILLKWENVLDQVQQLGYFESVGYPMPGRRFRFGVRVLFTN</sequence>
<proteinExistence type="predicted"/>
<keyword evidence="2" id="KW-0732">Signal</keyword>
<feature type="chain" id="PRO_5047449806" evidence="2">
    <location>
        <begin position="22"/>
        <end position="694"/>
    </location>
</feature>
<organism evidence="3 4">
    <name type="scientific">Rhodohalobacter sulfatireducens</name>
    <dbReference type="NCBI Taxonomy" id="2911366"/>
    <lineage>
        <taxon>Bacteria</taxon>
        <taxon>Pseudomonadati</taxon>
        <taxon>Balneolota</taxon>
        <taxon>Balneolia</taxon>
        <taxon>Balneolales</taxon>
        <taxon>Balneolaceae</taxon>
        <taxon>Rhodohalobacter</taxon>
    </lineage>
</organism>
<gene>
    <name evidence="3" type="ORF">L6773_18060</name>
</gene>
<keyword evidence="4" id="KW-1185">Reference proteome</keyword>
<reference evidence="3" key="2">
    <citation type="submission" date="2024-05" db="EMBL/GenBank/DDBJ databases">
        <title>Rhodohalobacter halophilus gen. nov., sp. nov., a moderately halophilic member of the family Balneolaceae.</title>
        <authorList>
            <person name="Xia J."/>
        </authorList>
    </citation>
    <scope>NUCLEOTIDE SEQUENCE</scope>
    <source>
        <strain evidence="3">WB101</strain>
    </source>
</reference>
<comment type="caution">
    <text evidence="3">The sequence shown here is derived from an EMBL/GenBank/DDBJ whole genome shotgun (WGS) entry which is preliminary data.</text>
</comment>
<feature type="region of interest" description="Disordered" evidence="1">
    <location>
        <begin position="37"/>
        <end position="68"/>
    </location>
</feature>
<dbReference type="InterPro" id="IPR025631">
    <property type="entry name" value="Porin_10"/>
</dbReference>
<name>A0ABS9KI08_9BACT</name>
<dbReference type="SUPFAM" id="SSF56935">
    <property type="entry name" value="Porins"/>
    <property type="match status" value="1"/>
</dbReference>
<evidence type="ECO:0000313" key="4">
    <source>
        <dbReference type="Proteomes" id="UP001165366"/>
    </source>
</evidence>
<evidence type="ECO:0000256" key="1">
    <source>
        <dbReference type="SAM" id="MobiDB-lite"/>
    </source>
</evidence>